<dbReference type="EC" id="3.5.1.28" evidence="2"/>
<dbReference type="InterPro" id="IPR021731">
    <property type="entry name" value="AMIN_dom"/>
</dbReference>
<dbReference type="Proteomes" id="UP000269692">
    <property type="component" value="Unassembled WGS sequence"/>
</dbReference>
<dbReference type="SUPFAM" id="SSF53187">
    <property type="entry name" value="Zn-dependent exopeptidases"/>
    <property type="match status" value="1"/>
</dbReference>
<evidence type="ECO:0000256" key="1">
    <source>
        <dbReference type="ARBA" id="ARBA00001561"/>
    </source>
</evidence>
<feature type="domain" description="MurNAc-LAA" evidence="5">
    <location>
        <begin position="269"/>
        <end position="425"/>
    </location>
</feature>
<evidence type="ECO:0000256" key="2">
    <source>
        <dbReference type="ARBA" id="ARBA00011901"/>
    </source>
</evidence>
<dbReference type="Gene3D" id="2.60.40.3500">
    <property type="match status" value="1"/>
</dbReference>
<protein>
    <recommendedName>
        <fullName evidence="2">N-acetylmuramoyl-L-alanine amidase</fullName>
        <ecNumber evidence="2">3.5.1.28</ecNumber>
    </recommendedName>
</protein>
<dbReference type="OrthoDB" id="9806267at2"/>
<evidence type="ECO:0000259" key="5">
    <source>
        <dbReference type="SMART" id="SM00646"/>
    </source>
</evidence>
<dbReference type="GO" id="GO:0030288">
    <property type="term" value="C:outer membrane-bounded periplasmic space"/>
    <property type="evidence" value="ECO:0007669"/>
    <property type="project" value="TreeGrafter"/>
</dbReference>
<evidence type="ECO:0000256" key="3">
    <source>
        <dbReference type="ARBA" id="ARBA00022801"/>
    </source>
</evidence>
<keyword evidence="7" id="KW-1185">Reference proteome</keyword>
<dbReference type="InterPro" id="IPR050695">
    <property type="entry name" value="N-acetylmuramoyl_amidase_3"/>
</dbReference>
<dbReference type="PANTHER" id="PTHR30404:SF0">
    <property type="entry name" value="N-ACETYLMURAMOYL-L-ALANINE AMIDASE AMIC"/>
    <property type="match status" value="1"/>
</dbReference>
<organism evidence="6 7">
    <name type="scientific">Xanthobacter tagetidis</name>
    <dbReference type="NCBI Taxonomy" id="60216"/>
    <lineage>
        <taxon>Bacteria</taxon>
        <taxon>Pseudomonadati</taxon>
        <taxon>Pseudomonadota</taxon>
        <taxon>Alphaproteobacteria</taxon>
        <taxon>Hyphomicrobiales</taxon>
        <taxon>Xanthobacteraceae</taxon>
        <taxon>Xanthobacter</taxon>
    </lineage>
</organism>
<reference evidence="6 7" key="1">
    <citation type="submission" date="2018-10" db="EMBL/GenBank/DDBJ databases">
        <title>Xanthobacter tagetidis genome sequencing and assembly.</title>
        <authorList>
            <person name="Maclea K.S."/>
            <person name="Goen A.E."/>
            <person name="Fatima S.A."/>
        </authorList>
    </citation>
    <scope>NUCLEOTIDE SEQUENCE [LARGE SCALE GENOMIC DNA]</scope>
    <source>
        <strain evidence="6 7">ATCC 700314</strain>
    </source>
</reference>
<feature type="chain" id="PRO_5018225958" description="N-acetylmuramoyl-L-alanine amidase" evidence="4">
    <location>
        <begin position="41"/>
        <end position="444"/>
    </location>
</feature>
<name>A0A3L7AMH6_9HYPH</name>
<evidence type="ECO:0000313" key="7">
    <source>
        <dbReference type="Proteomes" id="UP000269692"/>
    </source>
</evidence>
<dbReference type="GO" id="GO:0008745">
    <property type="term" value="F:N-acetylmuramoyl-L-alanine amidase activity"/>
    <property type="evidence" value="ECO:0007669"/>
    <property type="project" value="UniProtKB-EC"/>
</dbReference>
<sequence length="444" mass="46505">MTACIDPRPSPRRAPRAGARLRACLAALLPVVLAAGSVRAQPPADAPAPAQVLASALAPAATAEAVAARDARLAGDGERTRLVVDLDRAVAFRAFTLGSPYRVILDLSGVAFRFAPEPDQMRRGLVSAWRFGALAPGKARMVLEATGPVAIDKAFVLEPHDGEPARLVVDLVPTDAATFARLSASAAERRLAPPPAPAAAAPGDARPVIVLDPGHGGIDSGTTGRSAFAEKAIVLETALALRDKLEKAGAYRVVMTRTEDVFVPLGERVRIARASRAALFVSLHADALAAGDGQARGASVYTASETASDADAASLAEKENKADLIAGVDLSDESDEVAGILVDLARRETRNFSALFARSLVGRMKGAVRTHRTPLRSAGFKVLGAHDVPSVLVELGYMSTPADLKLLTSEAWRDRVTDAILQAIAEFFEPQLAGTPARAERQVP</sequence>
<evidence type="ECO:0000256" key="4">
    <source>
        <dbReference type="SAM" id="SignalP"/>
    </source>
</evidence>
<proteinExistence type="predicted"/>
<evidence type="ECO:0000313" key="6">
    <source>
        <dbReference type="EMBL" id="RLP81165.1"/>
    </source>
</evidence>
<dbReference type="SMART" id="SM00646">
    <property type="entry name" value="Ami_3"/>
    <property type="match status" value="1"/>
</dbReference>
<dbReference type="CDD" id="cd02696">
    <property type="entry name" value="MurNAc-LAA"/>
    <property type="match status" value="1"/>
</dbReference>
<comment type="caution">
    <text evidence="6">The sequence shown here is derived from an EMBL/GenBank/DDBJ whole genome shotgun (WGS) entry which is preliminary data.</text>
</comment>
<keyword evidence="3" id="KW-0378">Hydrolase</keyword>
<dbReference type="RefSeq" id="WP_121622017.1">
    <property type="nucleotide sequence ID" value="NZ_JACIIW010000003.1"/>
</dbReference>
<feature type="signal peptide" evidence="4">
    <location>
        <begin position="1"/>
        <end position="40"/>
    </location>
</feature>
<dbReference type="EMBL" id="RCTF01000002">
    <property type="protein sequence ID" value="RLP81165.1"/>
    <property type="molecule type" value="Genomic_DNA"/>
</dbReference>
<dbReference type="Pfam" id="PF01520">
    <property type="entry name" value="Amidase_3"/>
    <property type="match status" value="1"/>
</dbReference>
<gene>
    <name evidence="6" type="ORF">D9R14_04020</name>
</gene>
<dbReference type="InterPro" id="IPR002508">
    <property type="entry name" value="MurNAc-LAA_cat"/>
</dbReference>
<dbReference type="Pfam" id="PF11741">
    <property type="entry name" value="AMIN"/>
    <property type="match status" value="1"/>
</dbReference>
<dbReference type="GO" id="GO:0009253">
    <property type="term" value="P:peptidoglycan catabolic process"/>
    <property type="evidence" value="ECO:0007669"/>
    <property type="project" value="InterPro"/>
</dbReference>
<comment type="catalytic activity">
    <reaction evidence="1">
        <text>Hydrolyzes the link between N-acetylmuramoyl residues and L-amino acid residues in certain cell-wall glycopeptides.</text>
        <dbReference type="EC" id="3.5.1.28"/>
    </reaction>
</comment>
<dbReference type="PANTHER" id="PTHR30404">
    <property type="entry name" value="N-ACETYLMURAMOYL-L-ALANINE AMIDASE"/>
    <property type="match status" value="1"/>
</dbReference>
<keyword evidence="4" id="KW-0732">Signal</keyword>
<dbReference type="AlphaFoldDB" id="A0A3L7AMH6"/>
<accession>A0A3L7AMH6</accession>
<dbReference type="Gene3D" id="3.40.630.40">
    <property type="entry name" value="Zn-dependent exopeptidases"/>
    <property type="match status" value="1"/>
</dbReference>